<comment type="catalytic activity">
    <reaction evidence="7">
        <text>L-isoleucine + 2-oxoglutarate = (S)-3-methyl-2-oxopentanoate + L-glutamate</text>
        <dbReference type="Rhea" id="RHEA:24801"/>
        <dbReference type="ChEBI" id="CHEBI:16810"/>
        <dbReference type="ChEBI" id="CHEBI:29985"/>
        <dbReference type="ChEBI" id="CHEBI:35146"/>
        <dbReference type="ChEBI" id="CHEBI:58045"/>
        <dbReference type="EC" id="2.6.1.42"/>
    </reaction>
</comment>
<comment type="similarity">
    <text evidence="4">Belongs to the class-IV pyridoxal-phosphate-dependent aminotransferase family.</text>
</comment>
<dbReference type="Pfam" id="PF01063">
    <property type="entry name" value="Aminotran_4"/>
    <property type="match status" value="1"/>
</dbReference>
<dbReference type="Proteomes" id="UP001232063">
    <property type="component" value="Unassembled WGS sequence"/>
</dbReference>
<dbReference type="InterPro" id="IPR036038">
    <property type="entry name" value="Aminotransferase-like"/>
</dbReference>
<evidence type="ECO:0000256" key="4">
    <source>
        <dbReference type="ARBA" id="ARBA00009320"/>
    </source>
</evidence>
<dbReference type="EC" id="2.6.1.42" evidence="5"/>
<dbReference type="GO" id="GO:0004084">
    <property type="term" value="F:branched-chain-amino-acid transaminase activity"/>
    <property type="evidence" value="ECO:0007669"/>
    <property type="project" value="UniProtKB-EC"/>
</dbReference>
<evidence type="ECO:0000256" key="5">
    <source>
        <dbReference type="ARBA" id="ARBA00013053"/>
    </source>
</evidence>
<evidence type="ECO:0000256" key="1">
    <source>
        <dbReference type="ARBA" id="ARBA00004824"/>
    </source>
</evidence>
<comment type="pathway">
    <text evidence="3">Amino-acid biosynthesis; L-leucine biosynthesis; L-leucine from 3-methyl-2-oxobutanoate: step 4/4.</text>
</comment>
<evidence type="ECO:0000256" key="3">
    <source>
        <dbReference type="ARBA" id="ARBA00005072"/>
    </source>
</evidence>
<dbReference type="PANTHER" id="PTHR42743:SF11">
    <property type="entry name" value="AMINODEOXYCHORISMATE LYASE"/>
    <property type="match status" value="1"/>
</dbReference>
<dbReference type="InterPro" id="IPR043132">
    <property type="entry name" value="BCAT-like_C"/>
</dbReference>
<dbReference type="Gene3D" id="3.30.470.10">
    <property type="match status" value="1"/>
</dbReference>
<dbReference type="InterPro" id="IPR043131">
    <property type="entry name" value="BCAT-like_N"/>
</dbReference>
<keyword evidence="9" id="KW-0808">Transferase</keyword>
<proteinExistence type="inferred from homology"/>
<evidence type="ECO:0000256" key="2">
    <source>
        <dbReference type="ARBA" id="ARBA00004931"/>
    </source>
</evidence>
<keyword evidence="10" id="KW-1185">Reference proteome</keyword>
<comment type="catalytic activity">
    <reaction evidence="8">
        <text>L-leucine + 2-oxoglutarate = 4-methyl-2-oxopentanoate + L-glutamate</text>
        <dbReference type="Rhea" id="RHEA:18321"/>
        <dbReference type="ChEBI" id="CHEBI:16810"/>
        <dbReference type="ChEBI" id="CHEBI:17865"/>
        <dbReference type="ChEBI" id="CHEBI:29985"/>
        <dbReference type="ChEBI" id="CHEBI:57427"/>
        <dbReference type="EC" id="2.6.1.42"/>
    </reaction>
</comment>
<comment type="pathway">
    <text evidence="1">Amino-acid biosynthesis; L-isoleucine biosynthesis; L-isoleucine from 2-oxobutanoate: step 4/4.</text>
</comment>
<evidence type="ECO:0000256" key="6">
    <source>
        <dbReference type="ARBA" id="ARBA00048212"/>
    </source>
</evidence>
<dbReference type="RefSeq" id="WP_314512957.1">
    <property type="nucleotide sequence ID" value="NZ_JASJOU010000006.1"/>
</dbReference>
<name>A0AAE3R774_9BACT</name>
<organism evidence="9 10">
    <name type="scientific">Xanthocytophaga agilis</name>
    <dbReference type="NCBI Taxonomy" id="3048010"/>
    <lineage>
        <taxon>Bacteria</taxon>
        <taxon>Pseudomonadati</taxon>
        <taxon>Bacteroidota</taxon>
        <taxon>Cytophagia</taxon>
        <taxon>Cytophagales</taxon>
        <taxon>Rhodocytophagaceae</taxon>
        <taxon>Xanthocytophaga</taxon>
    </lineage>
</organism>
<dbReference type="SUPFAM" id="SSF56752">
    <property type="entry name" value="D-aminoacid aminotransferase-like PLP-dependent enzymes"/>
    <property type="match status" value="1"/>
</dbReference>
<protein>
    <recommendedName>
        <fullName evidence="5">branched-chain-amino-acid transaminase</fullName>
        <ecNumber evidence="5">2.6.1.42</ecNumber>
    </recommendedName>
</protein>
<keyword evidence="9" id="KW-0032">Aminotransferase</keyword>
<evidence type="ECO:0000313" key="10">
    <source>
        <dbReference type="Proteomes" id="UP001232063"/>
    </source>
</evidence>
<comment type="caution">
    <text evidence="9">The sequence shown here is derived from an EMBL/GenBank/DDBJ whole genome shotgun (WGS) entry which is preliminary data.</text>
</comment>
<comment type="pathway">
    <text evidence="2">Amino-acid biosynthesis; L-valine biosynthesis; L-valine from pyruvate: step 4/4.</text>
</comment>
<accession>A0AAE3R774</accession>
<dbReference type="GO" id="GO:0046394">
    <property type="term" value="P:carboxylic acid biosynthetic process"/>
    <property type="evidence" value="ECO:0007669"/>
    <property type="project" value="UniProtKB-ARBA"/>
</dbReference>
<dbReference type="InterPro" id="IPR050571">
    <property type="entry name" value="Class-IV_PLP-Dep_Aminotrnsfr"/>
</dbReference>
<dbReference type="EMBL" id="JASJOU010000006">
    <property type="protein sequence ID" value="MDJ1502714.1"/>
    <property type="molecule type" value="Genomic_DNA"/>
</dbReference>
<evidence type="ECO:0000313" key="9">
    <source>
        <dbReference type="EMBL" id="MDJ1502714.1"/>
    </source>
</evidence>
<dbReference type="PANTHER" id="PTHR42743">
    <property type="entry name" value="AMINO-ACID AMINOTRANSFERASE"/>
    <property type="match status" value="1"/>
</dbReference>
<sequence length="275" mass="31130">MKAVFNFMVVEMENISDNLDNRAFRYGDGLFETIIVQNKRISFLKDHCERLLDGMNTLQMNVPAGFSLDYLQREIMQLCELVGLPHDARLRLQVWRKPGGLYTPESNEIDFLLTALPLTRPSISIKNRLIFYEDIRLHHSILSPYKTSSALPYVMAGIARKNAGVDDVILIDVYGHIAECVASNIFWIKGNVLYTSGLESGCIAGIMRKNVLKEAALRFEKVKEGLFYKETLLTADTVFTCNVAGIQLVKEINGVSFHTDTPLTDWFSWLLSGNQ</sequence>
<dbReference type="CDD" id="cd00449">
    <property type="entry name" value="PLPDE_IV"/>
    <property type="match status" value="1"/>
</dbReference>
<dbReference type="AlphaFoldDB" id="A0AAE3R774"/>
<dbReference type="Gene3D" id="3.20.10.10">
    <property type="entry name" value="D-amino Acid Aminotransferase, subunit A, domain 2"/>
    <property type="match status" value="1"/>
</dbReference>
<dbReference type="InterPro" id="IPR001544">
    <property type="entry name" value="Aminotrans_IV"/>
</dbReference>
<reference evidence="9" key="1">
    <citation type="submission" date="2023-05" db="EMBL/GenBank/DDBJ databases">
        <authorList>
            <person name="Zhang X."/>
        </authorList>
    </citation>
    <scope>NUCLEOTIDE SEQUENCE</scope>
    <source>
        <strain evidence="9">BD1B2-1</strain>
    </source>
</reference>
<comment type="catalytic activity">
    <reaction evidence="6">
        <text>L-valine + 2-oxoglutarate = 3-methyl-2-oxobutanoate + L-glutamate</text>
        <dbReference type="Rhea" id="RHEA:24813"/>
        <dbReference type="ChEBI" id="CHEBI:11851"/>
        <dbReference type="ChEBI" id="CHEBI:16810"/>
        <dbReference type="ChEBI" id="CHEBI:29985"/>
        <dbReference type="ChEBI" id="CHEBI:57762"/>
        <dbReference type="EC" id="2.6.1.42"/>
    </reaction>
</comment>
<evidence type="ECO:0000256" key="7">
    <source>
        <dbReference type="ARBA" id="ARBA00048798"/>
    </source>
</evidence>
<gene>
    <name evidence="9" type="ORF">QNI22_18750</name>
</gene>
<evidence type="ECO:0000256" key="8">
    <source>
        <dbReference type="ARBA" id="ARBA00049229"/>
    </source>
</evidence>